<dbReference type="AlphaFoldDB" id="A0A8A3S640"/>
<dbReference type="GO" id="GO:0016787">
    <property type="term" value="F:hydrolase activity"/>
    <property type="evidence" value="ECO:0007669"/>
    <property type="project" value="UniProtKB-KW"/>
</dbReference>
<comment type="cofactor">
    <cofactor evidence="3">
        <name>Mg(2+)</name>
        <dbReference type="ChEBI" id="CHEBI:18420"/>
    </cofactor>
    <text evidence="3">Binds 2 magnesium ions per subunit.</text>
</comment>
<evidence type="ECO:0000313" key="4">
    <source>
        <dbReference type="EMBL" id="QSZ67329.1"/>
    </source>
</evidence>
<dbReference type="KEGG" id="maqe:RJ40_07360"/>
<dbReference type="InterPro" id="IPR036705">
    <property type="entry name" value="Ribosyl_crysJ1_sf"/>
</dbReference>
<dbReference type="PANTHER" id="PTHR16222">
    <property type="entry name" value="ADP-RIBOSYLGLYCOHYDROLASE"/>
    <property type="match status" value="1"/>
</dbReference>
<dbReference type="SUPFAM" id="SSF101478">
    <property type="entry name" value="ADP-ribosylglycohydrolase"/>
    <property type="match status" value="1"/>
</dbReference>
<dbReference type="Pfam" id="PF03747">
    <property type="entry name" value="ADP_ribosyl_GH"/>
    <property type="match status" value="1"/>
</dbReference>
<dbReference type="PANTHER" id="PTHR16222:SF24">
    <property type="entry name" value="ADP-RIBOSYLHYDROLASE ARH3"/>
    <property type="match status" value="1"/>
</dbReference>
<comment type="similarity">
    <text evidence="1">Belongs to the ADP-ribosylglycohydrolase family.</text>
</comment>
<protein>
    <recommendedName>
        <fullName evidence="6">ADP-ribosylglycohydrolase family protein</fullName>
    </recommendedName>
</protein>
<feature type="binding site" evidence="3">
    <location>
        <position position="253"/>
    </location>
    <ligand>
        <name>Mg(2+)</name>
        <dbReference type="ChEBI" id="CHEBI:18420"/>
        <label>1</label>
    </ligand>
</feature>
<proteinExistence type="inferred from homology"/>
<evidence type="ECO:0000256" key="1">
    <source>
        <dbReference type="ARBA" id="ARBA00010702"/>
    </source>
</evidence>
<evidence type="ECO:0000313" key="5">
    <source>
        <dbReference type="Proteomes" id="UP001042704"/>
    </source>
</evidence>
<reference evidence="4" key="2">
    <citation type="submission" date="2019-02" db="EMBL/GenBank/DDBJ databases">
        <authorList>
            <person name="Chen S.-C."/>
            <person name="Chien H.-H."/>
            <person name="Lai M.-C."/>
        </authorList>
    </citation>
    <scope>NUCLEOTIDE SEQUENCE</scope>
    <source>
        <strain evidence="4">N2F9704</strain>
    </source>
</reference>
<name>A0A8A3S640_9EURY</name>
<evidence type="ECO:0000256" key="2">
    <source>
        <dbReference type="ARBA" id="ARBA00022801"/>
    </source>
</evidence>
<keyword evidence="3" id="KW-0460">Magnesium</keyword>
<dbReference type="InterPro" id="IPR005502">
    <property type="entry name" value="Ribosyl_crysJ1"/>
</dbReference>
<gene>
    <name evidence="4" type="ORF">RJ40_07360</name>
</gene>
<dbReference type="EMBL" id="CP036172">
    <property type="protein sequence ID" value="QSZ67329.1"/>
    <property type="molecule type" value="Genomic_DNA"/>
</dbReference>
<sequence>MLDRFSGCMLGAAIGDALGMPGETAPMSLSHMQRGYRRAWKRHPNAGLEPGQYTEDSQIMLLVAALLASGAYSEERYAADLSRLCLSGDLRFPDGSVMTACEHLLVVGPDRSGVNSDTAGCVPLAVPFALKYLDPVDLSGRLAKACSVTHTHPAALAGTVTVGFLISAVLRSVEDPFALALRSASSEDPELGARLRRAVELEREGISLEGALPVIGSDVSIYQTIPIAFFLMNRYDDPESLLYVAANIGGNTDTIAFICGAYVGAKYGVGALPPDLLEGLENREEIRRLAGELLLATPKD</sequence>
<feature type="binding site" evidence="3">
    <location>
        <position position="254"/>
    </location>
    <ligand>
        <name>Mg(2+)</name>
        <dbReference type="ChEBI" id="CHEBI:18420"/>
        <label>1</label>
    </ligand>
</feature>
<dbReference type="Proteomes" id="UP001042704">
    <property type="component" value="Chromosome"/>
</dbReference>
<evidence type="ECO:0000256" key="3">
    <source>
        <dbReference type="PIRSR" id="PIRSR605502-1"/>
    </source>
</evidence>
<keyword evidence="3" id="KW-0479">Metal-binding</keyword>
<dbReference type="GO" id="GO:0046872">
    <property type="term" value="F:metal ion binding"/>
    <property type="evidence" value="ECO:0007669"/>
    <property type="project" value="UniProtKB-KW"/>
</dbReference>
<keyword evidence="5" id="KW-1185">Reference proteome</keyword>
<feature type="binding site" evidence="3">
    <location>
        <position position="54"/>
    </location>
    <ligand>
        <name>Mg(2+)</name>
        <dbReference type="ChEBI" id="CHEBI:18420"/>
        <label>1</label>
    </ligand>
</feature>
<reference evidence="4" key="1">
    <citation type="journal article" date="2001" name="Int. J. Syst. Evol. Microbiol.">
        <title>Methanofollis aquaemaris sp. nov., a methanogen isolated from an aquaculture fish pond.</title>
        <authorList>
            <person name="Lai M.C."/>
            <person name="Chen S.C."/>
        </authorList>
    </citation>
    <scope>NUCLEOTIDE SEQUENCE</scope>
    <source>
        <strain evidence="4">N2F9704</strain>
    </source>
</reference>
<evidence type="ECO:0008006" key="6">
    <source>
        <dbReference type="Google" id="ProtNLM"/>
    </source>
</evidence>
<dbReference type="InterPro" id="IPR050792">
    <property type="entry name" value="ADP-ribosylglycohydrolase"/>
</dbReference>
<organism evidence="4 5">
    <name type="scientific">Methanofollis aquaemaris</name>
    <dbReference type="NCBI Taxonomy" id="126734"/>
    <lineage>
        <taxon>Archaea</taxon>
        <taxon>Methanobacteriati</taxon>
        <taxon>Methanobacteriota</taxon>
        <taxon>Stenosarchaea group</taxon>
        <taxon>Methanomicrobia</taxon>
        <taxon>Methanomicrobiales</taxon>
        <taxon>Methanomicrobiaceae</taxon>
        <taxon>Methanofollis</taxon>
    </lineage>
</organism>
<dbReference type="Gene3D" id="1.10.4080.10">
    <property type="entry name" value="ADP-ribosylation/Crystallin J1"/>
    <property type="match status" value="1"/>
</dbReference>
<accession>A0A8A3S640</accession>
<feature type="binding site" evidence="3">
    <location>
        <position position="56"/>
    </location>
    <ligand>
        <name>Mg(2+)</name>
        <dbReference type="ChEBI" id="CHEBI:18420"/>
        <label>1</label>
    </ligand>
</feature>
<keyword evidence="2" id="KW-0378">Hydrolase</keyword>